<dbReference type="InterPro" id="IPR003593">
    <property type="entry name" value="AAA+_ATPase"/>
</dbReference>
<keyword evidence="5" id="KW-0235">DNA replication</keyword>
<evidence type="ECO:0000256" key="4">
    <source>
        <dbReference type="ARBA" id="ARBA00022695"/>
    </source>
</evidence>
<dbReference type="PANTHER" id="PTHR11669">
    <property type="entry name" value="REPLICATION FACTOR C / DNA POLYMERASE III GAMMA-TAU SUBUNIT"/>
    <property type="match status" value="1"/>
</dbReference>
<evidence type="ECO:0000256" key="10">
    <source>
        <dbReference type="ARBA" id="ARBA00022932"/>
    </source>
</evidence>
<reference evidence="14 15" key="1">
    <citation type="journal article" date="2019" name="Int. J. Syst. Evol. Microbiol.">
        <title>The Global Catalogue of Microorganisms (GCM) 10K type strain sequencing project: providing services to taxonomists for standard genome sequencing and annotation.</title>
        <authorList>
            <consortium name="The Broad Institute Genomics Platform"/>
            <consortium name="The Broad Institute Genome Sequencing Center for Infectious Disease"/>
            <person name="Wu L."/>
            <person name="Ma J."/>
        </authorList>
    </citation>
    <scope>NUCLEOTIDE SEQUENCE [LARGE SCALE GENOMIC DNA]</scope>
    <source>
        <strain evidence="14 15">JCM 16211</strain>
    </source>
</reference>
<keyword evidence="15" id="KW-1185">Reference proteome</keyword>
<dbReference type="InterPro" id="IPR050238">
    <property type="entry name" value="DNA_Rep/Repair_Clamp_Loader"/>
</dbReference>
<evidence type="ECO:0000256" key="8">
    <source>
        <dbReference type="ARBA" id="ARBA00022833"/>
    </source>
</evidence>
<evidence type="ECO:0000256" key="12">
    <source>
        <dbReference type="SAM" id="MobiDB-lite"/>
    </source>
</evidence>
<evidence type="ECO:0000259" key="13">
    <source>
        <dbReference type="SMART" id="SM00382"/>
    </source>
</evidence>
<dbReference type="SUPFAM" id="SSF48019">
    <property type="entry name" value="post-AAA+ oligomerization domain-like"/>
    <property type="match status" value="1"/>
</dbReference>
<dbReference type="InterPro" id="IPR001270">
    <property type="entry name" value="ClpA/B"/>
</dbReference>
<evidence type="ECO:0000313" key="14">
    <source>
        <dbReference type="EMBL" id="GAA0197329.1"/>
    </source>
</evidence>
<keyword evidence="10" id="KW-0239">DNA-directed DNA polymerase</keyword>
<proteinExistence type="inferred from homology"/>
<comment type="similarity">
    <text evidence="1">Belongs to the DnaX/STICHEL family.</text>
</comment>
<dbReference type="InterPro" id="IPR045085">
    <property type="entry name" value="HLD_clamp_pol_III_gamma_tau"/>
</dbReference>
<feature type="compositionally biased region" description="Polar residues" evidence="12">
    <location>
        <begin position="650"/>
        <end position="662"/>
    </location>
</feature>
<feature type="domain" description="AAA+ ATPase" evidence="13">
    <location>
        <begin position="37"/>
        <end position="180"/>
    </location>
</feature>
<dbReference type="SUPFAM" id="SSF52540">
    <property type="entry name" value="P-loop containing nucleoside triphosphate hydrolases"/>
    <property type="match status" value="1"/>
</dbReference>
<dbReference type="InterPro" id="IPR027417">
    <property type="entry name" value="P-loop_NTPase"/>
</dbReference>
<protein>
    <recommendedName>
        <fullName evidence="2">DNA-directed DNA polymerase</fullName>
        <ecNumber evidence="2">2.7.7.7</ecNumber>
    </recommendedName>
</protein>
<dbReference type="EMBL" id="BAAAFM010000001">
    <property type="protein sequence ID" value="GAA0197329.1"/>
    <property type="molecule type" value="Genomic_DNA"/>
</dbReference>
<dbReference type="Gene3D" id="1.10.8.60">
    <property type="match status" value="1"/>
</dbReference>
<dbReference type="InterPro" id="IPR038249">
    <property type="entry name" value="PolIII_tau_V_sf"/>
</dbReference>
<dbReference type="Gene3D" id="1.20.272.10">
    <property type="match status" value="1"/>
</dbReference>
<dbReference type="Pfam" id="PF12170">
    <property type="entry name" value="DNA_pol3_tau_5"/>
    <property type="match status" value="1"/>
</dbReference>
<dbReference type="InterPro" id="IPR012763">
    <property type="entry name" value="DNA_pol_III_sug/sutau_N"/>
</dbReference>
<dbReference type="RefSeq" id="WP_343985070.1">
    <property type="nucleotide sequence ID" value="NZ_BAAAFM010000001.1"/>
</dbReference>
<dbReference type="InterPro" id="IPR008921">
    <property type="entry name" value="DNA_pol3_clamp-load_cplx_C"/>
</dbReference>
<evidence type="ECO:0000256" key="9">
    <source>
        <dbReference type="ARBA" id="ARBA00022840"/>
    </source>
</evidence>
<dbReference type="Gene3D" id="3.40.50.300">
    <property type="entry name" value="P-loop containing nucleotide triphosphate hydrolases"/>
    <property type="match status" value="1"/>
</dbReference>
<accession>A0ABN0ST45</accession>
<feature type="compositionally biased region" description="Basic and acidic residues" evidence="12">
    <location>
        <begin position="637"/>
        <end position="649"/>
    </location>
</feature>
<dbReference type="CDD" id="cd18137">
    <property type="entry name" value="HLD_clamp_pol_III_gamma_tau"/>
    <property type="match status" value="1"/>
</dbReference>
<dbReference type="PRINTS" id="PR00300">
    <property type="entry name" value="CLPPROTEASEA"/>
</dbReference>
<evidence type="ECO:0000256" key="3">
    <source>
        <dbReference type="ARBA" id="ARBA00022679"/>
    </source>
</evidence>
<feature type="region of interest" description="Disordered" evidence="12">
    <location>
        <begin position="361"/>
        <end position="662"/>
    </location>
</feature>
<feature type="compositionally biased region" description="Polar residues" evidence="12">
    <location>
        <begin position="400"/>
        <end position="413"/>
    </location>
</feature>
<sequence length="815" mass="90886">MSYQVLARKWRPKNFQELRGQEHVSRALVNAIESGRLHHAYLFTGTRGVGKTTIARILSKCLNCEAEGITATPCGQCGSCTEIDEGRFVDLIEVDAASRTKVDDTRELLENVQYRPTRGRYKVYLIDEVHMLSNSSFNALLKTLEEPPEHVIFLLATTDPQKLPVTVLSRCLQFHLKHMDEETIANHLTFILEQESINFESVALQLIAQSAEGSMRDALSLLDQAIAYGQGKVLEEDIRTMLGTIDHKFMVRLLEALASRDSVMAIKAVDDMSHYPVDFADALKELLSRIHQIAVYQSTQVLLDSAASYVSEFAEVFEAADLQMYYQLGLHARRDLEWAPTARQGLEMALLRMLAFQIDTGSEQKGPQAPKKKVSISSSSSTTVNQAQKQSQETAHEADGQSQSKIESQTVESPNKELSEVEQLVNQPSSGTKADVVSDEVDASKKETIAEVVSSQQSVPKPPVAQPDSKEQTNLDESVKAQSQAISKDNIEETTSAVSDEQSKSSSVDDFSGYEQFIQQDEEDQEELSILGFEQPPVIEKPQVSEKEDNSGDDEALASLHSALGLNLTGTEPKPQVETPKSAGSIAVESKEPVFQEENPKTPQDLHHQALVDQNASEPHSQEADDDEPEPVSYDSDIERLMQAKHDFDQQPQEEPTAQNSTLNEYQTQNLQPDDAEPEFIPELDVSEEAMEWANLVKKLELDGTYHQIAQSSSAIWSSDQTLTLELAPEQEILLTDSAKKSVRSSLSTYLGKEVTIDWQLKQPSMETPAEIWQHQAKLRLQKACEDLNQHPFSQELQKQFGAKLDRQSVVYLND</sequence>
<organism evidence="14 15">
    <name type="scientific">Kangiella japonica</name>
    <dbReference type="NCBI Taxonomy" id="647384"/>
    <lineage>
        <taxon>Bacteria</taxon>
        <taxon>Pseudomonadati</taxon>
        <taxon>Pseudomonadota</taxon>
        <taxon>Gammaproteobacteria</taxon>
        <taxon>Kangiellales</taxon>
        <taxon>Kangiellaceae</taxon>
        <taxon>Kangiella</taxon>
    </lineage>
</organism>
<evidence type="ECO:0000256" key="7">
    <source>
        <dbReference type="ARBA" id="ARBA00022741"/>
    </source>
</evidence>
<dbReference type="SMART" id="SM00382">
    <property type="entry name" value="AAA"/>
    <property type="match status" value="1"/>
</dbReference>
<dbReference type="InterPro" id="IPR021029">
    <property type="entry name" value="DNA_pol_III_tau_dom-5"/>
</dbReference>
<keyword evidence="7" id="KW-0547">Nucleotide-binding</keyword>
<dbReference type="CDD" id="cd00009">
    <property type="entry name" value="AAA"/>
    <property type="match status" value="1"/>
</dbReference>
<evidence type="ECO:0000256" key="11">
    <source>
        <dbReference type="ARBA" id="ARBA00049244"/>
    </source>
</evidence>
<gene>
    <name evidence="14" type="ORF">GCM10009123_00580</name>
</gene>
<dbReference type="InterPro" id="IPR022754">
    <property type="entry name" value="DNA_pol_III_gamma-3"/>
</dbReference>
<feature type="compositionally biased region" description="Basic and acidic residues" evidence="12">
    <location>
        <begin position="589"/>
        <end position="610"/>
    </location>
</feature>
<feature type="compositionally biased region" description="Polar residues" evidence="12">
    <location>
        <begin position="480"/>
        <end position="509"/>
    </location>
</feature>
<comment type="caution">
    <text evidence="14">The sequence shown here is derived from an EMBL/GenBank/DDBJ whole genome shotgun (WGS) entry which is preliminary data.</text>
</comment>
<evidence type="ECO:0000256" key="1">
    <source>
        <dbReference type="ARBA" id="ARBA00006360"/>
    </source>
</evidence>
<dbReference type="NCBIfam" id="NF005942">
    <property type="entry name" value="PRK07994.1"/>
    <property type="match status" value="1"/>
</dbReference>
<dbReference type="EC" id="2.7.7.7" evidence="2"/>
<keyword evidence="9" id="KW-0067">ATP-binding</keyword>
<dbReference type="Pfam" id="PF12169">
    <property type="entry name" value="DNA_pol3_gamma3"/>
    <property type="match status" value="1"/>
</dbReference>
<evidence type="ECO:0000313" key="15">
    <source>
        <dbReference type="Proteomes" id="UP001501221"/>
    </source>
</evidence>
<keyword evidence="6" id="KW-0479">Metal-binding</keyword>
<dbReference type="Gene3D" id="3.30.300.150">
    <property type="entry name" value="DNA polymerase III, tau subunit, domain V"/>
    <property type="match status" value="1"/>
</dbReference>
<dbReference type="NCBIfam" id="TIGR02397">
    <property type="entry name" value="dnaX_nterm"/>
    <property type="match status" value="1"/>
</dbReference>
<dbReference type="PANTHER" id="PTHR11669:SF0">
    <property type="entry name" value="PROTEIN STICHEL-LIKE 2"/>
    <property type="match status" value="1"/>
</dbReference>
<name>A0ABN0ST45_9GAMM</name>
<dbReference type="Pfam" id="PF13177">
    <property type="entry name" value="DNA_pol3_delta2"/>
    <property type="match status" value="1"/>
</dbReference>
<dbReference type="Pfam" id="PF22608">
    <property type="entry name" value="DNAX_ATPase_lid"/>
    <property type="match status" value="1"/>
</dbReference>
<keyword evidence="4" id="KW-0548">Nucleotidyltransferase</keyword>
<evidence type="ECO:0000256" key="5">
    <source>
        <dbReference type="ARBA" id="ARBA00022705"/>
    </source>
</evidence>
<evidence type="ECO:0000256" key="6">
    <source>
        <dbReference type="ARBA" id="ARBA00022723"/>
    </source>
</evidence>
<dbReference type="NCBIfam" id="NF004046">
    <property type="entry name" value="PRK05563.1"/>
    <property type="match status" value="1"/>
</dbReference>
<feature type="compositionally biased region" description="Polar residues" evidence="12">
    <location>
        <begin position="382"/>
        <end position="393"/>
    </location>
</feature>
<keyword evidence="8" id="KW-0862">Zinc</keyword>
<feature type="compositionally biased region" description="Basic and acidic residues" evidence="12">
    <location>
        <begin position="468"/>
        <end position="479"/>
    </location>
</feature>
<dbReference type="Proteomes" id="UP001501221">
    <property type="component" value="Unassembled WGS sequence"/>
</dbReference>
<evidence type="ECO:0000256" key="2">
    <source>
        <dbReference type="ARBA" id="ARBA00012417"/>
    </source>
</evidence>
<keyword evidence="3" id="KW-0808">Transferase</keyword>
<comment type="catalytic activity">
    <reaction evidence="11">
        <text>DNA(n) + a 2'-deoxyribonucleoside 5'-triphosphate = DNA(n+1) + diphosphate</text>
        <dbReference type="Rhea" id="RHEA:22508"/>
        <dbReference type="Rhea" id="RHEA-COMP:17339"/>
        <dbReference type="Rhea" id="RHEA-COMP:17340"/>
        <dbReference type="ChEBI" id="CHEBI:33019"/>
        <dbReference type="ChEBI" id="CHEBI:61560"/>
        <dbReference type="ChEBI" id="CHEBI:173112"/>
        <dbReference type="EC" id="2.7.7.7"/>
    </reaction>
</comment>